<proteinExistence type="predicted"/>
<dbReference type="EMBL" id="MU276139">
    <property type="protein sequence ID" value="KAI0041186.1"/>
    <property type="molecule type" value="Genomic_DNA"/>
</dbReference>
<reference evidence="1" key="2">
    <citation type="journal article" date="2022" name="New Phytol.">
        <title>Evolutionary transition to the ectomycorrhizal habit in the genomes of a hyperdiverse lineage of mushroom-forming fungi.</title>
        <authorList>
            <person name="Looney B."/>
            <person name="Miyauchi S."/>
            <person name="Morin E."/>
            <person name="Drula E."/>
            <person name="Courty P.E."/>
            <person name="Kohler A."/>
            <person name="Kuo A."/>
            <person name="LaButti K."/>
            <person name="Pangilinan J."/>
            <person name="Lipzen A."/>
            <person name="Riley R."/>
            <person name="Andreopoulos W."/>
            <person name="He G."/>
            <person name="Johnson J."/>
            <person name="Nolan M."/>
            <person name="Tritt A."/>
            <person name="Barry K.W."/>
            <person name="Grigoriev I.V."/>
            <person name="Nagy L.G."/>
            <person name="Hibbett D."/>
            <person name="Henrissat B."/>
            <person name="Matheny P.B."/>
            <person name="Labbe J."/>
            <person name="Martin F.M."/>
        </authorList>
    </citation>
    <scope>NUCLEOTIDE SEQUENCE</scope>
    <source>
        <strain evidence="1">FP105234-sp</strain>
    </source>
</reference>
<protein>
    <submittedName>
        <fullName evidence="1">Uncharacterized protein</fullName>
    </submittedName>
</protein>
<dbReference type="Proteomes" id="UP000814033">
    <property type="component" value="Unassembled WGS sequence"/>
</dbReference>
<accession>A0ACB8RAM0</accession>
<keyword evidence="2" id="KW-1185">Reference proteome</keyword>
<reference evidence="1" key="1">
    <citation type="submission" date="2021-02" db="EMBL/GenBank/DDBJ databases">
        <authorList>
            <consortium name="DOE Joint Genome Institute"/>
            <person name="Ahrendt S."/>
            <person name="Looney B.P."/>
            <person name="Miyauchi S."/>
            <person name="Morin E."/>
            <person name="Drula E."/>
            <person name="Courty P.E."/>
            <person name="Chicoki N."/>
            <person name="Fauchery L."/>
            <person name="Kohler A."/>
            <person name="Kuo A."/>
            <person name="Labutti K."/>
            <person name="Pangilinan J."/>
            <person name="Lipzen A."/>
            <person name="Riley R."/>
            <person name="Andreopoulos W."/>
            <person name="He G."/>
            <person name="Johnson J."/>
            <person name="Barry K.W."/>
            <person name="Grigoriev I.V."/>
            <person name="Nagy L."/>
            <person name="Hibbett D."/>
            <person name="Henrissat B."/>
            <person name="Matheny P.B."/>
            <person name="Labbe J."/>
            <person name="Martin F."/>
        </authorList>
    </citation>
    <scope>NUCLEOTIDE SEQUENCE</scope>
    <source>
        <strain evidence="1">FP105234-sp</strain>
    </source>
</reference>
<gene>
    <name evidence="1" type="ORF">FA95DRAFT_1565651</name>
</gene>
<evidence type="ECO:0000313" key="1">
    <source>
        <dbReference type="EMBL" id="KAI0041186.1"/>
    </source>
</evidence>
<comment type="caution">
    <text evidence="1">The sequence shown here is derived from an EMBL/GenBank/DDBJ whole genome shotgun (WGS) entry which is preliminary data.</text>
</comment>
<organism evidence="1 2">
    <name type="scientific">Auriscalpium vulgare</name>
    <dbReference type="NCBI Taxonomy" id="40419"/>
    <lineage>
        <taxon>Eukaryota</taxon>
        <taxon>Fungi</taxon>
        <taxon>Dikarya</taxon>
        <taxon>Basidiomycota</taxon>
        <taxon>Agaricomycotina</taxon>
        <taxon>Agaricomycetes</taxon>
        <taxon>Russulales</taxon>
        <taxon>Auriscalpiaceae</taxon>
        <taxon>Auriscalpium</taxon>
    </lineage>
</organism>
<evidence type="ECO:0000313" key="2">
    <source>
        <dbReference type="Proteomes" id="UP000814033"/>
    </source>
</evidence>
<name>A0ACB8RAM0_9AGAM</name>
<sequence>MPELTTLPPEVLDEIASWIPLTEDVVSFALTSKTLASVASPRHTHLRDIACSRAALCVWQLLSSDASLARNVRYLTICRNYSSDSIVPMPYMKCASGCSHNFALGADFAGTNDVVRQGERLMIAALKNMSNLILFEWEDIGFNEIMAHEEPDKQDIWSALATTPVERLIISEDSGCVIWYSQVFSVSNLVIFDYTTEVMVWGAEPPVSPDCSQLVALLRDRCPRLQELFLQFTAHPEEGFAPPNLGETLFTTQWRDLRAVRLQTVASTPAAVASFISAHPGLRSLWIDDWFGCSESSLLPDNFQYNWENTIALRLPLPPGALPNLESLHCAPVQATGIIRSILSSDPAGRMTDSTLSVTVNVRPHLGDGGIEDLEEFILFMKDLPPTITVENREDVEEALHHLRWFRERRRENTAATVAL</sequence>